<dbReference type="PANTHER" id="PTHR22993:SF9">
    <property type="entry name" value="FORMAMIDOPYRIMIDINE-DNA GLYCOSYLASE"/>
    <property type="match status" value="1"/>
</dbReference>
<dbReference type="SUPFAM" id="SSF46946">
    <property type="entry name" value="S13-like H2TH domain"/>
    <property type="match status" value="1"/>
</dbReference>
<keyword evidence="9" id="KW-0326">Glycosidase</keyword>
<dbReference type="OrthoDB" id="444592at2759"/>
<evidence type="ECO:0000256" key="8">
    <source>
        <dbReference type="ARBA" id="ARBA00023268"/>
    </source>
</evidence>
<dbReference type="Gene3D" id="1.10.8.50">
    <property type="match status" value="1"/>
</dbReference>
<keyword evidence="6" id="KW-0234">DNA repair</keyword>
<feature type="region of interest" description="Disordered" evidence="10">
    <location>
        <begin position="98"/>
        <end position="127"/>
    </location>
</feature>
<evidence type="ECO:0000256" key="1">
    <source>
        <dbReference type="ARBA" id="ARBA00001668"/>
    </source>
</evidence>
<protein>
    <recommendedName>
        <fullName evidence="11">Formamidopyrimidine-DNA glycosylase catalytic domain-containing protein</fullName>
    </recommendedName>
</protein>
<evidence type="ECO:0000313" key="13">
    <source>
        <dbReference type="Proteomes" id="UP000327013"/>
    </source>
</evidence>
<feature type="compositionally biased region" description="Basic and acidic residues" evidence="10">
    <location>
        <begin position="348"/>
        <end position="363"/>
    </location>
</feature>
<evidence type="ECO:0000313" key="12">
    <source>
        <dbReference type="EMBL" id="KAB8339338.1"/>
    </source>
</evidence>
<dbReference type="EMBL" id="VIBQ01000010">
    <property type="protein sequence ID" value="KAB8339338.1"/>
    <property type="molecule type" value="Genomic_DNA"/>
</dbReference>
<keyword evidence="8" id="KW-0511">Multifunctional enzyme</keyword>
<evidence type="ECO:0000259" key="11">
    <source>
        <dbReference type="PROSITE" id="PS51068"/>
    </source>
</evidence>
<keyword evidence="7" id="KW-0456">Lyase</keyword>
<comment type="catalytic activity">
    <reaction evidence="1">
        <text>Hydrolysis of DNA containing ring-opened 7-methylguanine residues, releasing 2,6-diamino-4-hydroxy-5-(N-methyl)formamidopyrimidine.</text>
        <dbReference type="EC" id="3.2.2.23"/>
    </reaction>
</comment>
<dbReference type="FunFam" id="1.10.8.50:FF:000009">
    <property type="entry name" value="Formamidopyrimidine-DNA glycosylase"/>
    <property type="match status" value="1"/>
</dbReference>
<dbReference type="CDD" id="cd08972">
    <property type="entry name" value="PF_Nei_N"/>
    <property type="match status" value="1"/>
</dbReference>
<evidence type="ECO:0000256" key="4">
    <source>
        <dbReference type="ARBA" id="ARBA00022801"/>
    </source>
</evidence>
<evidence type="ECO:0000256" key="9">
    <source>
        <dbReference type="ARBA" id="ARBA00023295"/>
    </source>
</evidence>
<name>A0A5N6KS43_9ROSI</name>
<dbReference type="GO" id="GO:0003684">
    <property type="term" value="F:damaged DNA binding"/>
    <property type="evidence" value="ECO:0007669"/>
    <property type="project" value="InterPro"/>
</dbReference>
<dbReference type="GO" id="GO:0008534">
    <property type="term" value="F:oxidized purine nucleobase lesion DNA N-glycosylase activity"/>
    <property type="evidence" value="ECO:0007669"/>
    <property type="project" value="UniProtKB-EC"/>
</dbReference>
<keyword evidence="5" id="KW-0238">DNA-binding</keyword>
<dbReference type="PANTHER" id="PTHR22993">
    <property type="entry name" value="FORMAMIDOPYRIMIDINE-DNA GLYCOSYLASE"/>
    <property type="match status" value="1"/>
</dbReference>
<comment type="caution">
    <text evidence="12">The sequence shown here is derived from an EMBL/GenBank/DDBJ whole genome shotgun (WGS) entry which is preliminary data.</text>
</comment>
<keyword evidence="13" id="KW-1185">Reference proteome</keyword>
<dbReference type="Gene3D" id="3.20.190.10">
    <property type="entry name" value="MutM-like, N-terminal"/>
    <property type="match status" value="1"/>
</dbReference>
<dbReference type="SUPFAM" id="SSF81624">
    <property type="entry name" value="N-terminal domain of MutM-like DNA repair proteins"/>
    <property type="match status" value="1"/>
</dbReference>
<dbReference type="PROSITE" id="PS51068">
    <property type="entry name" value="FPG_CAT"/>
    <property type="match status" value="1"/>
</dbReference>
<evidence type="ECO:0000256" key="3">
    <source>
        <dbReference type="ARBA" id="ARBA00022763"/>
    </source>
</evidence>
<dbReference type="Pfam" id="PF06831">
    <property type="entry name" value="H2TH"/>
    <property type="match status" value="1"/>
</dbReference>
<keyword evidence="4" id="KW-0378">Hydrolase</keyword>
<evidence type="ECO:0000256" key="2">
    <source>
        <dbReference type="ARBA" id="ARBA00009409"/>
    </source>
</evidence>
<organism evidence="12 13">
    <name type="scientific">Carpinus fangiana</name>
    <dbReference type="NCBI Taxonomy" id="176857"/>
    <lineage>
        <taxon>Eukaryota</taxon>
        <taxon>Viridiplantae</taxon>
        <taxon>Streptophyta</taxon>
        <taxon>Embryophyta</taxon>
        <taxon>Tracheophyta</taxon>
        <taxon>Spermatophyta</taxon>
        <taxon>Magnoliopsida</taxon>
        <taxon>eudicotyledons</taxon>
        <taxon>Gunneridae</taxon>
        <taxon>Pentapetalae</taxon>
        <taxon>rosids</taxon>
        <taxon>fabids</taxon>
        <taxon>Fagales</taxon>
        <taxon>Betulaceae</taxon>
        <taxon>Carpinus</taxon>
    </lineage>
</organism>
<dbReference type="InterPro" id="IPR035937">
    <property type="entry name" value="FPG_N"/>
</dbReference>
<dbReference type="GO" id="GO:0006284">
    <property type="term" value="P:base-excision repair"/>
    <property type="evidence" value="ECO:0007669"/>
    <property type="project" value="InterPro"/>
</dbReference>
<dbReference type="GO" id="GO:0008270">
    <property type="term" value="F:zinc ion binding"/>
    <property type="evidence" value="ECO:0007669"/>
    <property type="project" value="InterPro"/>
</dbReference>
<accession>A0A5N6KS43</accession>
<evidence type="ECO:0000256" key="6">
    <source>
        <dbReference type="ARBA" id="ARBA00023204"/>
    </source>
</evidence>
<dbReference type="InterPro" id="IPR010979">
    <property type="entry name" value="Ribosomal_uS13-like_H2TH"/>
</dbReference>
<keyword evidence="3" id="KW-0227">DNA damage</keyword>
<dbReference type="AlphaFoldDB" id="A0A5N6KS43"/>
<evidence type="ECO:0000256" key="10">
    <source>
        <dbReference type="SAM" id="MobiDB-lite"/>
    </source>
</evidence>
<dbReference type="Pfam" id="PF01149">
    <property type="entry name" value="Fapy_DNA_glyco"/>
    <property type="match status" value="1"/>
</dbReference>
<dbReference type="InterPro" id="IPR015886">
    <property type="entry name" value="H2TH_FPG"/>
</dbReference>
<dbReference type="GO" id="GO:0005634">
    <property type="term" value="C:nucleus"/>
    <property type="evidence" value="ECO:0007669"/>
    <property type="project" value="TreeGrafter"/>
</dbReference>
<dbReference type="InterPro" id="IPR012319">
    <property type="entry name" value="FPG_cat"/>
</dbReference>
<proteinExistence type="inferred from homology"/>
<evidence type="ECO:0000256" key="5">
    <source>
        <dbReference type="ARBA" id="ARBA00023125"/>
    </source>
</evidence>
<feature type="region of interest" description="Disordered" evidence="10">
    <location>
        <begin position="310"/>
        <end position="398"/>
    </location>
</feature>
<evidence type="ECO:0000256" key="7">
    <source>
        <dbReference type="ARBA" id="ARBA00023239"/>
    </source>
</evidence>
<feature type="compositionally biased region" description="Basic residues" evidence="10">
    <location>
        <begin position="389"/>
        <end position="398"/>
    </location>
</feature>
<sequence>MPEIAEVARCVHFLRQHVVNRRIASVLTSGDDPIIYLTSKTGLDASKLVASLQGKKVVAAKQQGKYFWLEIEKPPHLLLHLGMTGWIKFKGDESADYQQMSKNAKTDEDTLKDDENGDPAQSVLTPAEDWPPRFWKFILKMEDGREAAFVDPRRLGRVRLIDAPASQMRNTSPLKENGPDPVIDADMITPEWFKNTLQSKKVPVKSLLLDQAVLSGVGNWVADETLYHARIHPETYCNTLAEKETTQLREALLDVCKTACDVLGDSSRFPTDWLMIHRWSKAKNGKGSTKLPNGETLSFVTVGGRTSAFVAQRQKKSGATAESRAGEKESTKGPVKIKASKASSTKQNPEDDKVIVKTQDPRRSNAKRSTRASASIVEDEPEEKSIGSARKKRRVTSR</sequence>
<feature type="domain" description="Formamidopyrimidine-DNA glycosylase catalytic" evidence="11">
    <location>
        <begin position="2"/>
        <end position="156"/>
    </location>
</feature>
<dbReference type="SMART" id="SM00898">
    <property type="entry name" value="Fapy_DNA_glyco"/>
    <property type="match status" value="1"/>
</dbReference>
<gene>
    <name evidence="12" type="ORF">FH972_022271</name>
</gene>
<comment type="similarity">
    <text evidence="2">Belongs to the FPG family.</text>
</comment>
<dbReference type="GO" id="GO:0003906">
    <property type="term" value="F:DNA-(apurinic or apyrimidinic site) endonuclease activity"/>
    <property type="evidence" value="ECO:0007669"/>
    <property type="project" value="InterPro"/>
</dbReference>
<dbReference type="GO" id="GO:0016829">
    <property type="term" value="F:lyase activity"/>
    <property type="evidence" value="ECO:0007669"/>
    <property type="project" value="UniProtKB-KW"/>
</dbReference>
<dbReference type="SMART" id="SM01232">
    <property type="entry name" value="H2TH"/>
    <property type="match status" value="1"/>
</dbReference>
<reference evidence="12 13" key="1">
    <citation type="submission" date="2019-06" db="EMBL/GenBank/DDBJ databases">
        <title>A chromosomal-level reference genome of Carpinus fangiana (Coryloideae, Betulaceae).</title>
        <authorList>
            <person name="Yang X."/>
            <person name="Wang Z."/>
            <person name="Zhang L."/>
            <person name="Hao G."/>
            <person name="Liu J."/>
            <person name="Yang Y."/>
        </authorList>
    </citation>
    <scope>NUCLEOTIDE SEQUENCE [LARGE SCALE GENOMIC DNA]</scope>
    <source>
        <strain evidence="12">Cfa_2016G</strain>
        <tissue evidence="12">Leaf</tissue>
    </source>
</reference>
<dbReference type="Proteomes" id="UP000327013">
    <property type="component" value="Unassembled WGS sequence"/>
</dbReference>